<feature type="domain" description="tRNAHis guanylyltransferase catalytic" evidence="15">
    <location>
        <begin position="6"/>
        <end position="147"/>
    </location>
</feature>
<feature type="domain" description="Thg1 C-terminal" evidence="16">
    <location>
        <begin position="150"/>
        <end position="257"/>
    </location>
</feature>
<protein>
    <recommendedName>
        <fullName evidence="5">tRNA(His) guanylyltransferase</fullName>
        <ecNumber evidence="5">2.7.7.79</ecNumber>
    </recommendedName>
</protein>
<evidence type="ECO:0000256" key="13">
    <source>
        <dbReference type="ARBA" id="ARBA00023242"/>
    </source>
</evidence>
<keyword evidence="18" id="KW-1185">Reference proteome</keyword>
<accession>A0A3L6SYB6</accession>
<comment type="cofactor">
    <cofactor evidence="1">
        <name>Mg(2+)</name>
        <dbReference type="ChEBI" id="CHEBI:18420"/>
    </cofactor>
</comment>
<gene>
    <name evidence="17" type="ORF">C2845_PM05G31050</name>
</gene>
<evidence type="ECO:0000256" key="14">
    <source>
        <dbReference type="ARBA" id="ARBA00047281"/>
    </source>
</evidence>
<comment type="similarity">
    <text evidence="4">Belongs to the tRNA(His) guanylyltransferase family.</text>
</comment>
<comment type="caution">
    <text evidence="17">The sequence shown here is derived from an EMBL/GenBank/DDBJ whole genome shotgun (WGS) entry which is preliminary data.</text>
</comment>
<evidence type="ECO:0000256" key="11">
    <source>
        <dbReference type="ARBA" id="ARBA00022842"/>
    </source>
</evidence>
<dbReference type="OrthoDB" id="62560at2759"/>
<dbReference type="EC" id="2.7.7.79" evidence="5"/>
<evidence type="ECO:0000256" key="3">
    <source>
        <dbReference type="ARBA" id="ARBA00004123"/>
    </source>
</evidence>
<evidence type="ECO:0000256" key="5">
    <source>
        <dbReference type="ARBA" id="ARBA00012511"/>
    </source>
</evidence>
<keyword evidence="13" id="KW-0539">Nucleus</keyword>
<keyword evidence="10" id="KW-0547">Nucleotide-binding</keyword>
<dbReference type="FunFam" id="3.30.70.3000:FF:000002">
    <property type="entry name" value="tRNA(His) guanylyltransferase 1"/>
    <property type="match status" value="2"/>
</dbReference>
<comment type="function">
    <text evidence="2">Adds a GMP to the 5'-end of tRNA(His) after transcription and RNase P cleavage.</text>
</comment>
<dbReference type="InterPro" id="IPR038469">
    <property type="entry name" value="tRNAHis_GuaTrfase_Thg1_sf"/>
</dbReference>
<evidence type="ECO:0000256" key="4">
    <source>
        <dbReference type="ARBA" id="ARBA00010113"/>
    </source>
</evidence>
<evidence type="ECO:0000256" key="12">
    <source>
        <dbReference type="ARBA" id="ARBA00023134"/>
    </source>
</evidence>
<dbReference type="STRING" id="4540.A0A3L6SYB6"/>
<dbReference type="InterPro" id="IPR024956">
    <property type="entry name" value="tRNAHis_GuaTrfase_cat"/>
</dbReference>
<dbReference type="GO" id="GO:0008193">
    <property type="term" value="F:tRNA guanylyltransferase activity"/>
    <property type="evidence" value="ECO:0007669"/>
    <property type="project" value="UniProtKB-EC"/>
</dbReference>
<dbReference type="AlphaFoldDB" id="A0A3L6SYB6"/>
<keyword evidence="12" id="KW-0342">GTP-binding</keyword>
<keyword evidence="8" id="KW-0548">Nucleotidyltransferase</keyword>
<evidence type="ECO:0000259" key="15">
    <source>
        <dbReference type="Pfam" id="PF04446"/>
    </source>
</evidence>
<evidence type="ECO:0000313" key="18">
    <source>
        <dbReference type="Proteomes" id="UP000275267"/>
    </source>
</evidence>
<dbReference type="Pfam" id="PF14413">
    <property type="entry name" value="Thg1C"/>
    <property type="match status" value="2"/>
</dbReference>
<evidence type="ECO:0000259" key="16">
    <source>
        <dbReference type="Pfam" id="PF14413"/>
    </source>
</evidence>
<comment type="catalytic activity">
    <reaction evidence="14">
        <text>a 5'-end ribonucleotide-tRNA(His) + GTP + ATP + H2O = a 5'-end phospho-guanosine-ribonucleotide-tRNA(His) + AMP + 2 diphosphate + H(+)</text>
        <dbReference type="Rhea" id="RHEA:54564"/>
        <dbReference type="Rhea" id="RHEA-COMP:14193"/>
        <dbReference type="Rhea" id="RHEA-COMP:14917"/>
        <dbReference type="ChEBI" id="CHEBI:15377"/>
        <dbReference type="ChEBI" id="CHEBI:15378"/>
        <dbReference type="ChEBI" id="CHEBI:30616"/>
        <dbReference type="ChEBI" id="CHEBI:33019"/>
        <dbReference type="ChEBI" id="CHEBI:37565"/>
        <dbReference type="ChEBI" id="CHEBI:138282"/>
        <dbReference type="ChEBI" id="CHEBI:141847"/>
        <dbReference type="ChEBI" id="CHEBI:456215"/>
        <dbReference type="EC" id="2.7.7.79"/>
    </reaction>
</comment>
<dbReference type="Gene3D" id="3.30.70.3000">
    <property type="match status" value="2"/>
</dbReference>
<evidence type="ECO:0000256" key="10">
    <source>
        <dbReference type="ARBA" id="ARBA00022741"/>
    </source>
</evidence>
<dbReference type="InterPro" id="IPR025845">
    <property type="entry name" value="Thg1_C_dom"/>
</dbReference>
<keyword evidence="9" id="KW-0479">Metal-binding</keyword>
<evidence type="ECO:0000256" key="2">
    <source>
        <dbReference type="ARBA" id="ARBA00002939"/>
    </source>
</evidence>
<evidence type="ECO:0000256" key="7">
    <source>
        <dbReference type="ARBA" id="ARBA00022694"/>
    </source>
</evidence>
<dbReference type="InterPro" id="IPR007537">
    <property type="entry name" value="tRNAHis_GuaTrfase_Thg1"/>
</dbReference>
<dbReference type="EMBL" id="PQIB02000003">
    <property type="protein sequence ID" value="RLN29333.1"/>
    <property type="molecule type" value="Genomic_DNA"/>
</dbReference>
<proteinExistence type="inferred from homology"/>
<feature type="domain" description="Thg1 C-terminal" evidence="16">
    <location>
        <begin position="409"/>
        <end position="493"/>
    </location>
</feature>
<dbReference type="GO" id="GO:0005654">
    <property type="term" value="C:nucleoplasm"/>
    <property type="evidence" value="ECO:0007669"/>
    <property type="project" value="UniProtKB-ARBA"/>
</dbReference>
<evidence type="ECO:0000313" key="17">
    <source>
        <dbReference type="EMBL" id="RLN29333.1"/>
    </source>
</evidence>
<evidence type="ECO:0000256" key="9">
    <source>
        <dbReference type="ARBA" id="ARBA00022723"/>
    </source>
</evidence>
<dbReference type="PANTHER" id="PTHR12729:SF6">
    <property type="entry name" value="TRNA(HIS) GUANYLYLTRANSFERASE-RELATED"/>
    <property type="match status" value="1"/>
</dbReference>
<dbReference type="PANTHER" id="PTHR12729">
    <property type="entry name" value="TRNA(HIS) GUANYLYLTRANSFERASE-RELATED"/>
    <property type="match status" value="1"/>
</dbReference>
<evidence type="ECO:0000256" key="6">
    <source>
        <dbReference type="ARBA" id="ARBA00022679"/>
    </source>
</evidence>
<dbReference type="Proteomes" id="UP000275267">
    <property type="component" value="Unassembled WGS sequence"/>
</dbReference>
<keyword evidence="7" id="KW-0819">tRNA processing</keyword>
<reference evidence="18" key="1">
    <citation type="journal article" date="2019" name="Nat. Commun.">
        <title>The genome of broomcorn millet.</title>
        <authorList>
            <person name="Zou C."/>
            <person name="Miki D."/>
            <person name="Li D."/>
            <person name="Tang Q."/>
            <person name="Xiao L."/>
            <person name="Rajput S."/>
            <person name="Deng P."/>
            <person name="Jia W."/>
            <person name="Huang R."/>
            <person name="Zhang M."/>
            <person name="Sun Y."/>
            <person name="Hu J."/>
            <person name="Fu X."/>
            <person name="Schnable P.S."/>
            <person name="Li F."/>
            <person name="Zhang H."/>
            <person name="Feng B."/>
            <person name="Zhu X."/>
            <person name="Liu R."/>
            <person name="Schnable J.C."/>
            <person name="Zhu J.-K."/>
            <person name="Zhang H."/>
        </authorList>
    </citation>
    <scope>NUCLEOTIDE SEQUENCE [LARGE SCALE GENOMIC DNA]</scope>
</reference>
<feature type="domain" description="tRNAHis guanylyltransferase catalytic" evidence="15">
    <location>
        <begin position="277"/>
        <end position="405"/>
    </location>
</feature>
<dbReference type="GO" id="GO:0000287">
    <property type="term" value="F:magnesium ion binding"/>
    <property type="evidence" value="ECO:0007669"/>
    <property type="project" value="InterPro"/>
</dbReference>
<name>A0A3L6SYB6_PANMI</name>
<comment type="subcellular location">
    <subcellularLocation>
        <location evidence="3">Nucleus</location>
    </subcellularLocation>
</comment>
<evidence type="ECO:0000256" key="1">
    <source>
        <dbReference type="ARBA" id="ARBA00001946"/>
    </source>
</evidence>
<sequence length="530" mass="62553">MANSEYEYVKREFEFDRRLPPSNWIVVRIDGCHFHRFSKIHAFEKPNDENALRLMNACATAMLEKFPDIVFAYGVSDEYRYGIRHPLIFVFREETEFYHRRESTFSKILSLCVSYFTSVYVMKWKDFFPNKELKEPPCFDARAVCYPNLKTIRDYLAWRQVDCHINNQYNTCFWMLVKSGKSEQAAQLALKVGTFAKDKNELLAQQFQINYDDEPAMFRKGSSVYREKVETTVKIDDYGTPIKRPRLKVTVAHVDIIGPEFWENHQHILREGKFMHEFVKKFGIDRILPPCNWIAVHISGCQFDQFSIIHSLDKPNDETALRLMNASASLMMEQYPDIVFGYGFSNEYSFVFREKTELYQRQESLILSSCSSYFTSCYVTKWKEFFPHKELMQTPRFEAEALCYPKLKIVCEYLSWRQAECHAGNQYNTCFWMLVKSGKSETEAHEILKGTLSKDKNELLFQQFQMNYNNEPAMFRKGSCIYRQKVEELAEAEGGDNGTARERWDVNVDHIDLGPGFWRKHPWIMTNCNQ</sequence>
<dbReference type="GO" id="GO:0005525">
    <property type="term" value="F:GTP binding"/>
    <property type="evidence" value="ECO:0007669"/>
    <property type="project" value="UniProtKB-KW"/>
</dbReference>
<organism evidence="17 18">
    <name type="scientific">Panicum miliaceum</name>
    <name type="common">Proso millet</name>
    <name type="synonym">Broomcorn millet</name>
    <dbReference type="NCBI Taxonomy" id="4540"/>
    <lineage>
        <taxon>Eukaryota</taxon>
        <taxon>Viridiplantae</taxon>
        <taxon>Streptophyta</taxon>
        <taxon>Embryophyta</taxon>
        <taxon>Tracheophyta</taxon>
        <taxon>Spermatophyta</taxon>
        <taxon>Magnoliopsida</taxon>
        <taxon>Liliopsida</taxon>
        <taxon>Poales</taxon>
        <taxon>Poaceae</taxon>
        <taxon>PACMAD clade</taxon>
        <taxon>Panicoideae</taxon>
        <taxon>Panicodae</taxon>
        <taxon>Paniceae</taxon>
        <taxon>Panicinae</taxon>
        <taxon>Panicum</taxon>
        <taxon>Panicum sect. Panicum</taxon>
    </lineage>
</organism>
<keyword evidence="11" id="KW-0460">Magnesium</keyword>
<keyword evidence="6" id="KW-0808">Transferase</keyword>
<dbReference type="Pfam" id="PF04446">
    <property type="entry name" value="Thg1"/>
    <property type="match status" value="2"/>
</dbReference>
<evidence type="ECO:0000256" key="8">
    <source>
        <dbReference type="ARBA" id="ARBA00022695"/>
    </source>
</evidence>
<dbReference type="GO" id="GO:0006400">
    <property type="term" value="P:tRNA modification"/>
    <property type="evidence" value="ECO:0007669"/>
    <property type="project" value="InterPro"/>
</dbReference>